<evidence type="ECO:0000313" key="2">
    <source>
        <dbReference type="EMBL" id="ETO26487.1"/>
    </source>
</evidence>
<gene>
    <name evidence="2" type="ORF">RFI_10651</name>
</gene>
<dbReference type="InterPro" id="IPR011989">
    <property type="entry name" value="ARM-like"/>
</dbReference>
<dbReference type="Gene3D" id="1.25.10.10">
    <property type="entry name" value="Leucine-rich Repeat Variant"/>
    <property type="match status" value="1"/>
</dbReference>
<accession>X6NM82</accession>
<dbReference type="Proteomes" id="UP000023152">
    <property type="component" value="Unassembled WGS sequence"/>
</dbReference>
<feature type="domain" description="DUF4042" evidence="1">
    <location>
        <begin position="15"/>
        <end position="88"/>
    </location>
</feature>
<dbReference type="SUPFAM" id="SSF48371">
    <property type="entry name" value="ARM repeat"/>
    <property type="match status" value="1"/>
</dbReference>
<dbReference type="InterPro" id="IPR025283">
    <property type="entry name" value="DUF4042"/>
</dbReference>
<comment type="caution">
    <text evidence="2">The sequence shown here is derived from an EMBL/GenBank/DDBJ whole genome shotgun (WGS) entry which is preliminary data.</text>
</comment>
<dbReference type="PANTHER" id="PTHR13366">
    <property type="entry name" value="MALARIA ANTIGEN-RELATED"/>
    <property type="match status" value="1"/>
</dbReference>
<keyword evidence="3" id="KW-1185">Reference proteome</keyword>
<sequence>MALFVNDCFSDVFSKLRHQIQQCLHALVRACPKIFDDMWRKLLPNDERSAISRKPFGGPTILTVTIYDPHPRVRHAAFAFLHCLMDKCPLPRLLACIHQTTTTGSSKAAAADVTSRSATNASKTAFTPMSDRALSILQAIHYGLMFSLDSQESQDTCKTEVSFKLYEKRLFCPTPLIWTFKQSFNKKNYISFDFCNCHRLQFKTGLFVLLAAIFDQKCFIEELDVFFNVSSDGNKHKTQEKKQEDKQTILPIYKRNSSISINIMTTILQELKSPPVVEVANSYPPTIYPMNGLDEDDIENEEMAHPSKQDSNATNEGSGDARSVISSMARNYRTYLAQWWSKGLKDAVAIGLGSAQMQTVVETLKMIHHWMVIVPISPGVTPEDAVFG</sequence>
<organism evidence="2 3">
    <name type="scientific">Reticulomyxa filosa</name>
    <dbReference type="NCBI Taxonomy" id="46433"/>
    <lineage>
        <taxon>Eukaryota</taxon>
        <taxon>Sar</taxon>
        <taxon>Rhizaria</taxon>
        <taxon>Retaria</taxon>
        <taxon>Foraminifera</taxon>
        <taxon>Monothalamids</taxon>
        <taxon>Reticulomyxidae</taxon>
        <taxon>Reticulomyxa</taxon>
    </lineage>
</organism>
<dbReference type="InterPro" id="IPR052107">
    <property type="entry name" value="HEAT6"/>
</dbReference>
<dbReference type="EMBL" id="ASPP01007845">
    <property type="protein sequence ID" value="ETO26487.1"/>
    <property type="molecule type" value="Genomic_DNA"/>
</dbReference>
<proteinExistence type="predicted"/>
<dbReference type="PANTHER" id="PTHR13366:SF0">
    <property type="entry name" value="HEAT REPEAT-CONTAINING PROTEIN 6"/>
    <property type="match status" value="1"/>
</dbReference>
<dbReference type="InterPro" id="IPR016024">
    <property type="entry name" value="ARM-type_fold"/>
</dbReference>
<name>X6NM82_RETFI</name>
<evidence type="ECO:0000313" key="3">
    <source>
        <dbReference type="Proteomes" id="UP000023152"/>
    </source>
</evidence>
<evidence type="ECO:0000259" key="1">
    <source>
        <dbReference type="Pfam" id="PF13251"/>
    </source>
</evidence>
<dbReference type="AlphaFoldDB" id="X6NM82"/>
<protein>
    <recommendedName>
        <fullName evidence="1">DUF4042 domain-containing protein</fullName>
    </recommendedName>
</protein>
<reference evidence="2 3" key="1">
    <citation type="journal article" date="2013" name="Curr. Biol.">
        <title>The Genome of the Foraminiferan Reticulomyxa filosa.</title>
        <authorList>
            <person name="Glockner G."/>
            <person name="Hulsmann N."/>
            <person name="Schleicher M."/>
            <person name="Noegel A.A."/>
            <person name="Eichinger L."/>
            <person name="Gallinger C."/>
            <person name="Pawlowski J."/>
            <person name="Sierra R."/>
            <person name="Euteneuer U."/>
            <person name="Pillet L."/>
            <person name="Moustafa A."/>
            <person name="Platzer M."/>
            <person name="Groth M."/>
            <person name="Szafranski K."/>
            <person name="Schliwa M."/>
        </authorList>
    </citation>
    <scope>NUCLEOTIDE SEQUENCE [LARGE SCALE GENOMIC DNA]</scope>
</reference>
<dbReference type="Pfam" id="PF13251">
    <property type="entry name" value="DUF4042"/>
    <property type="match status" value="1"/>
</dbReference>